<dbReference type="InterPro" id="IPR051806">
    <property type="entry name" value="HAD-like_SPP"/>
</dbReference>
<evidence type="ECO:0000313" key="2">
    <source>
        <dbReference type="Proteomes" id="UP000054477"/>
    </source>
</evidence>
<keyword evidence="2" id="KW-1185">Reference proteome</keyword>
<accession>A0A0C9XHE1</accession>
<dbReference type="EMBL" id="KN838702">
    <property type="protein sequence ID" value="KIJ97076.1"/>
    <property type="molecule type" value="Genomic_DNA"/>
</dbReference>
<dbReference type="InterPro" id="IPR023214">
    <property type="entry name" value="HAD_sf"/>
</dbReference>
<dbReference type="Gene3D" id="3.40.50.1000">
    <property type="entry name" value="HAD superfamily/HAD-like"/>
    <property type="match status" value="1"/>
</dbReference>
<name>A0A0C9XHE1_9AGAR</name>
<dbReference type="Proteomes" id="UP000054477">
    <property type="component" value="Unassembled WGS sequence"/>
</dbReference>
<reference evidence="1 2" key="1">
    <citation type="submission" date="2014-04" db="EMBL/GenBank/DDBJ databases">
        <authorList>
            <consortium name="DOE Joint Genome Institute"/>
            <person name="Kuo A."/>
            <person name="Kohler A."/>
            <person name="Nagy L.G."/>
            <person name="Floudas D."/>
            <person name="Copeland A."/>
            <person name="Barry K.W."/>
            <person name="Cichocki N."/>
            <person name="Veneault-Fourrey C."/>
            <person name="LaButti K."/>
            <person name="Lindquist E.A."/>
            <person name="Lipzen A."/>
            <person name="Lundell T."/>
            <person name="Morin E."/>
            <person name="Murat C."/>
            <person name="Sun H."/>
            <person name="Tunlid A."/>
            <person name="Henrissat B."/>
            <person name="Grigoriev I.V."/>
            <person name="Hibbett D.S."/>
            <person name="Martin F."/>
            <person name="Nordberg H.P."/>
            <person name="Cantor M.N."/>
            <person name="Hua S.X."/>
        </authorList>
    </citation>
    <scope>NUCLEOTIDE SEQUENCE [LARGE SCALE GENOMIC DNA]</scope>
    <source>
        <strain evidence="1 2">LaAM-08-1</strain>
    </source>
</reference>
<dbReference type="OrthoDB" id="40579at2759"/>
<dbReference type="STRING" id="1095629.A0A0C9XHE1"/>
<dbReference type="AlphaFoldDB" id="A0A0C9XHE1"/>
<protein>
    <submittedName>
        <fullName evidence="1">Unplaced genomic scaffold K443scaffold_167, whole genome shotgun sequence</fullName>
    </submittedName>
</protein>
<dbReference type="GO" id="GO:0050308">
    <property type="term" value="F:sugar-phosphatase activity"/>
    <property type="evidence" value="ECO:0007669"/>
    <property type="project" value="TreeGrafter"/>
</dbReference>
<proteinExistence type="predicted"/>
<evidence type="ECO:0000313" key="1">
    <source>
        <dbReference type="EMBL" id="KIJ97076.1"/>
    </source>
</evidence>
<reference evidence="2" key="2">
    <citation type="submission" date="2015-01" db="EMBL/GenBank/DDBJ databases">
        <title>Evolutionary Origins and Diversification of the Mycorrhizal Mutualists.</title>
        <authorList>
            <consortium name="DOE Joint Genome Institute"/>
            <consortium name="Mycorrhizal Genomics Consortium"/>
            <person name="Kohler A."/>
            <person name="Kuo A."/>
            <person name="Nagy L.G."/>
            <person name="Floudas D."/>
            <person name="Copeland A."/>
            <person name="Barry K.W."/>
            <person name="Cichocki N."/>
            <person name="Veneault-Fourrey C."/>
            <person name="LaButti K."/>
            <person name="Lindquist E.A."/>
            <person name="Lipzen A."/>
            <person name="Lundell T."/>
            <person name="Morin E."/>
            <person name="Murat C."/>
            <person name="Riley R."/>
            <person name="Ohm R."/>
            <person name="Sun H."/>
            <person name="Tunlid A."/>
            <person name="Henrissat B."/>
            <person name="Grigoriev I.V."/>
            <person name="Hibbett D.S."/>
            <person name="Martin F."/>
        </authorList>
    </citation>
    <scope>NUCLEOTIDE SEQUENCE [LARGE SCALE GENOMIC DNA]</scope>
    <source>
        <strain evidence="2">LaAM-08-1</strain>
    </source>
</reference>
<organism evidence="1 2">
    <name type="scientific">Laccaria amethystina LaAM-08-1</name>
    <dbReference type="NCBI Taxonomy" id="1095629"/>
    <lineage>
        <taxon>Eukaryota</taxon>
        <taxon>Fungi</taxon>
        <taxon>Dikarya</taxon>
        <taxon>Basidiomycota</taxon>
        <taxon>Agaricomycotina</taxon>
        <taxon>Agaricomycetes</taxon>
        <taxon>Agaricomycetidae</taxon>
        <taxon>Agaricales</taxon>
        <taxon>Agaricineae</taxon>
        <taxon>Hydnangiaceae</taxon>
        <taxon>Laccaria</taxon>
    </lineage>
</organism>
<dbReference type="HOGENOM" id="CLU_156697_0_0_1"/>
<gene>
    <name evidence="1" type="ORF">K443DRAFT_259680</name>
</gene>
<dbReference type="PANTHER" id="PTHR43481:SF2">
    <property type="entry name" value="PHOSPHATASE"/>
    <property type="match status" value="1"/>
</dbReference>
<sequence>MTRVGIIPPPITITADDKRLKAGKPAPDPFLAAKCLRYDAPTCVVFERGCGKWSYRSRRLHQPERSKIANCGAHYIVENMESVTCEVEGNKLRFTVSASILT</sequence>
<dbReference type="PANTHER" id="PTHR43481">
    <property type="entry name" value="FRUCTOSE-1-PHOSPHATE PHOSPHATASE"/>
    <property type="match status" value="1"/>
</dbReference>